<keyword evidence="2" id="KW-1185">Reference proteome</keyword>
<name>A0AAV4XAI4_CAEEX</name>
<evidence type="ECO:0000313" key="2">
    <source>
        <dbReference type="Proteomes" id="UP001054945"/>
    </source>
</evidence>
<organism evidence="1 2">
    <name type="scientific">Caerostris extrusa</name>
    <name type="common">Bark spider</name>
    <name type="synonym">Caerostris bankana</name>
    <dbReference type="NCBI Taxonomy" id="172846"/>
    <lineage>
        <taxon>Eukaryota</taxon>
        <taxon>Metazoa</taxon>
        <taxon>Ecdysozoa</taxon>
        <taxon>Arthropoda</taxon>
        <taxon>Chelicerata</taxon>
        <taxon>Arachnida</taxon>
        <taxon>Araneae</taxon>
        <taxon>Araneomorphae</taxon>
        <taxon>Entelegynae</taxon>
        <taxon>Araneoidea</taxon>
        <taxon>Araneidae</taxon>
        <taxon>Caerostris</taxon>
    </lineage>
</organism>
<sequence length="85" mass="9940">MFVVVLAPDKVVKNCWTRGEVPNRKVRSLNSTAYVLIENPIATPLYSEMEHLQAETQSNFDFVVKREVFEPQRQEQFAVNKRTRD</sequence>
<evidence type="ECO:0000313" key="1">
    <source>
        <dbReference type="EMBL" id="GIY90843.1"/>
    </source>
</evidence>
<proteinExistence type="predicted"/>
<dbReference type="AlphaFoldDB" id="A0AAV4XAI4"/>
<gene>
    <name evidence="1" type="ORF">CEXT_813371</name>
</gene>
<accession>A0AAV4XAI4</accession>
<protein>
    <submittedName>
        <fullName evidence="1">Uncharacterized protein</fullName>
    </submittedName>
</protein>
<comment type="caution">
    <text evidence="1">The sequence shown here is derived from an EMBL/GenBank/DDBJ whole genome shotgun (WGS) entry which is preliminary data.</text>
</comment>
<dbReference type="Proteomes" id="UP001054945">
    <property type="component" value="Unassembled WGS sequence"/>
</dbReference>
<reference evidence="1 2" key="1">
    <citation type="submission" date="2021-06" db="EMBL/GenBank/DDBJ databases">
        <title>Caerostris extrusa draft genome.</title>
        <authorList>
            <person name="Kono N."/>
            <person name="Arakawa K."/>
        </authorList>
    </citation>
    <scope>NUCLEOTIDE SEQUENCE [LARGE SCALE GENOMIC DNA]</scope>
</reference>
<dbReference type="EMBL" id="BPLR01017353">
    <property type="protein sequence ID" value="GIY90843.1"/>
    <property type="molecule type" value="Genomic_DNA"/>
</dbReference>